<dbReference type="EMBL" id="SOQX01000006">
    <property type="protein sequence ID" value="TDX99979.1"/>
    <property type="molecule type" value="Genomic_DNA"/>
</dbReference>
<dbReference type="GO" id="GO:0005275">
    <property type="term" value="F:amine transmembrane transporter activity"/>
    <property type="evidence" value="ECO:0007669"/>
    <property type="project" value="TreeGrafter"/>
</dbReference>
<proteinExistence type="inferred from homology"/>
<dbReference type="Proteomes" id="UP000294914">
    <property type="component" value="Unassembled WGS sequence"/>
</dbReference>
<evidence type="ECO:0000259" key="8">
    <source>
        <dbReference type="PROSITE" id="PS50928"/>
    </source>
</evidence>
<keyword evidence="2 7" id="KW-0813">Transport</keyword>
<dbReference type="GO" id="GO:0043190">
    <property type="term" value="C:ATP-binding cassette (ABC) transporter complex"/>
    <property type="evidence" value="ECO:0007669"/>
    <property type="project" value="TreeGrafter"/>
</dbReference>
<feature type="transmembrane region" description="Helical" evidence="7">
    <location>
        <begin position="262"/>
        <end position="282"/>
    </location>
</feature>
<evidence type="ECO:0000256" key="4">
    <source>
        <dbReference type="ARBA" id="ARBA00022692"/>
    </source>
</evidence>
<evidence type="ECO:0000256" key="1">
    <source>
        <dbReference type="ARBA" id="ARBA00004651"/>
    </source>
</evidence>
<dbReference type="AlphaFoldDB" id="A0A4R8ILP1"/>
<evidence type="ECO:0000256" key="7">
    <source>
        <dbReference type="RuleBase" id="RU363032"/>
    </source>
</evidence>
<dbReference type="Pfam" id="PF00528">
    <property type="entry name" value="BPD_transp_1"/>
    <property type="match status" value="1"/>
</dbReference>
<evidence type="ECO:0000313" key="10">
    <source>
        <dbReference type="Proteomes" id="UP000294914"/>
    </source>
</evidence>
<dbReference type="PANTHER" id="PTHR47737">
    <property type="entry name" value="GLYCINE BETAINE/PROLINE BETAINE TRANSPORT SYSTEM PERMEASE PROTEIN PROW"/>
    <property type="match status" value="1"/>
</dbReference>
<keyword evidence="3" id="KW-1003">Cell membrane</keyword>
<evidence type="ECO:0000256" key="6">
    <source>
        <dbReference type="ARBA" id="ARBA00023136"/>
    </source>
</evidence>
<sequence>MMEALTRLLHPLRPAVAEGRIPLGEWISAIVDWLLAHAQWLFDVIVWVIDGLTTSLEILLLAPPAWLLAMVIVALAAWRVNWRFALFALAALALVLGLELWRDTLSTLALVLAATVVSLVIGVPIGIWAARSDRVWNGVRPVLDFMQTMPAFVYLIPAVMFFSTGKVPGTIATIIFAMPPAVRLTNLGIRQVSREMVEAGLAFGCTPKQLLFKVQIPAALPSIMAGVNQNIMLALSMVVIASMIGAGGLGDVVLRGIQRLDVGLGFEGGIGVVVLAIILDRITQSFGQRRRAGLPERLRELFGITRDNPNGNKSAGNP</sequence>
<dbReference type="GO" id="GO:0015871">
    <property type="term" value="P:choline transport"/>
    <property type="evidence" value="ECO:0007669"/>
    <property type="project" value="TreeGrafter"/>
</dbReference>
<comment type="caution">
    <text evidence="9">The sequence shown here is derived from an EMBL/GenBank/DDBJ whole genome shotgun (WGS) entry which is preliminary data.</text>
</comment>
<comment type="similarity">
    <text evidence="7">Belongs to the binding-protein-dependent transport system permease family.</text>
</comment>
<feature type="domain" description="ABC transmembrane type-1" evidence="8">
    <location>
        <begin position="104"/>
        <end position="283"/>
    </location>
</feature>
<dbReference type="PANTHER" id="PTHR47737:SF1">
    <property type="entry name" value="GLYCINE BETAINE_PROLINE BETAINE TRANSPORT SYSTEM PERMEASE PROTEIN PROW"/>
    <property type="match status" value="1"/>
</dbReference>
<dbReference type="Gene3D" id="1.10.3720.10">
    <property type="entry name" value="MetI-like"/>
    <property type="match status" value="1"/>
</dbReference>
<dbReference type="RefSeq" id="WP_243830772.1">
    <property type="nucleotide sequence ID" value="NZ_SOQX01000006.1"/>
</dbReference>
<name>A0A4R8ILP1_9GAMM</name>
<evidence type="ECO:0000313" key="9">
    <source>
        <dbReference type="EMBL" id="TDX99979.1"/>
    </source>
</evidence>
<dbReference type="CDD" id="cd06261">
    <property type="entry name" value="TM_PBP2"/>
    <property type="match status" value="1"/>
</dbReference>
<keyword evidence="5 7" id="KW-1133">Transmembrane helix</keyword>
<feature type="transmembrane region" description="Helical" evidence="7">
    <location>
        <begin position="84"/>
        <end position="101"/>
    </location>
</feature>
<feature type="transmembrane region" description="Helical" evidence="7">
    <location>
        <begin position="231"/>
        <end position="250"/>
    </location>
</feature>
<reference evidence="9 10" key="1">
    <citation type="submission" date="2019-03" db="EMBL/GenBank/DDBJ databases">
        <title>Genomic Encyclopedia of Type Strains, Phase IV (KMG-IV): sequencing the most valuable type-strain genomes for metagenomic binning, comparative biology and taxonomic classification.</title>
        <authorList>
            <person name="Goeker M."/>
        </authorList>
    </citation>
    <scope>NUCLEOTIDE SEQUENCE [LARGE SCALE GENOMIC DNA]</scope>
    <source>
        <strain evidence="9 10">DSM 16326</strain>
    </source>
</reference>
<evidence type="ECO:0000256" key="3">
    <source>
        <dbReference type="ARBA" id="ARBA00022475"/>
    </source>
</evidence>
<dbReference type="InterPro" id="IPR035906">
    <property type="entry name" value="MetI-like_sf"/>
</dbReference>
<protein>
    <submittedName>
        <fullName evidence="9">Glycine betaine/proline transport system permease protein</fullName>
    </submittedName>
</protein>
<organism evidence="9 10">
    <name type="scientific">Thiohalophilus thiocyanatoxydans</name>
    <dbReference type="NCBI Taxonomy" id="381308"/>
    <lineage>
        <taxon>Bacteria</taxon>
        <taxon>Pseudomonadati</taxon>
        <taxon>Pseudomonadota</taxon>
        <taxon>Gammaproteobacteria</taxon>
        <taxon>Thiohalomonadales</taxon>
        <taxon>Thiohalophilaceae</taxon>
        <taxon>Thiohalophilus</taxon>
    </lineage>
</organism>
<gene>
    <name evidence="9" type="ORF">EDC23_2140</name>
</gene>
<feature type="transmembrane region" description="Helical" evidence="7">
    <location>
        <begin position="56"/>
        <end position="78"/>
    </location>
</feature>
<dbReference type="GO" id="GO:0015226">
    <property type="term" value="F:carnitine transmembrane transporter activity"/>
    <property type="evidence" value="ECO:0007669"/>
    <property type="project" value="TreeGrafter"/>
</dbReference>
<accession>A0A4R8ILP1</accession>
<dbReference type="GO" id="GO:0031460">
    <property type="term" value="P:glycine betaine transport"/>
    <property type="evidence" value="ECO:0007669"/>
    <property type="project" value="UniProtKB-ARBA"/>
</dbReference>
<keyword evidence="4 7" id="KW-0812">Transmembrane</keyword>
<comment type="subcellular location">
    <subcellularLocation>
        <location evidence="1 7">Cell membrane</location>
        <topology evidence="1 7">Multi-pass membrane protein</topology>
    </subcellularLocation>
</comment>
<keyword evidence="6 7" id="KW-0472">Membrane</keyword>
<dbReference type="FunFam" id="1.10.3720.10:FF:000001">
    <property type="entry name" value="Glycine betaine ABC transporter, permease"/>
    <property type="match status" value="1"/>
</dbReference>
<evidence type="ECO:0000256" key="2">
    <source>
        <dbReference type="ARBA" id="ARBA00022448"/>
    </source>
</evidence>
<dbReference type="InterPro" id="IPR000515">
    <property type="entry name" value="MetI-like"/>
</dbReference>
<dbReference type="SUPFAM" id="SSF161098">
    <property type="entry name" value="MetI-like"/>
    <property type="match status" value="1"/>
</dbReference>
<keyword evidence="10" id="KW-1185">Reference proteome</keyword>
<evidence type="ECO:0000256" key="5">
    <source>
        <dbReference type="ARBA" id="ARBA00022989"/>
    </source>
</evidence>
<dbReference type="PROSITE" id="PS50928">
    <property type="entry name" value="ABC_TM1"/>
    <property type="match status" value="1"/>
</dbReference>
<feature type="transmembrane region" description="Helical" evidence="7">
    <location>
        <begin position="151"/>
        <end position="177"/>
    </location>
</feature>
<feature type="transmembrane region" description="Helical" evidence="7">
    <location>
        <begin position="108"/>
        <end position="131"/>
    </location>
</feature>